<evidence type="ECO:0000313" key="5">
    <source>
        <dbReference type="EMBL" id="KRG01996.1"/>
    </source>
</evidence>
<dbReference type="InParanoid" id="B4K5Y0"/>
<feature type="compositionally biased region" description="Polar residues" evidence="2">
    <location>
        <begin position="399"/>
        <end position="411"/>
    </location>
</feature>
<feature type="region of interest" description="Disordered" evidence="2">
    <location>
        <begin position="49"/>
        <end position="68"/>
    </location>
</feature>
<feature type="region of interest" description="Disordered" evidence="2">
    <location>
        <begin position="965"/>
        <end position="986"/>
    </location>
</feature>
<dbReference type="InterPro" id="IPR050164">
    <property type="entry name" value="Peptidase_C19"/>
</dbReference>
<feature type="domain" description="USP" evidence="3">
    <location>
        <begin position="329"/>
        <end position="1060"/>
    </location>
</feature>
<comment type="similarity">
    <text evidence="1">Belongs to the peptidase C19 family.</text>
</comment>
<dbReference type="InterPro" id="IPR028889">
    <property type="entry name" value="USP"/>
</dbReference>
<feature type="compositionally biased region" description="Low complexity" evidence="2">
    <location>
        <begin position="136"/>
        <end position="151"/>
    </location>
</feature>
<dbReference type="SUPFAM" id="SSF54001">
    <property type="entry name" value="Cysteine proteinases"/>
    <property type="match status" value="1"/>
</dbReference>
<dbReference type="PROSITE" id="PS00973">
    <property type="entry name" value="USP_2"/>
    <property type="match status" value="1"/>
</dbReference>
<dbReference type="InterPro" id="IPR038765">
    <property type="entry name" value="Papain-like_cys_pep_sf"/>
</dbReference>
<feature type="compositionally biased region" description="Polar residues" evidence="2">
    <location>
        <begin position="1111"/>
        <end position="1124"/>
    </location>
</feature>
<dbReference type="MEROPS" id="C19.A25"/>
<feature type="compositionally biased region" description="Low complexity" evidence="2">
    <location>
        <begin position="849"/>
        <end position="867"/>
    </location>
</feature>
<reference evidence="4" key="2">
    <citation type="journal article" date="2008" name="Bioinformatics">
        <title>Assembly reconciliation.</title>
        <authorList>
            <person name="Zimin A.V."/>
            <person name="Smith D.R."/>
            <person name="Sutton G."/>
            <person name="Yorke J.A."/>
        </authorList>
    </citation>
    <scope>NUCLEOTIDE SEQUENCE</scope>
    <source>
        <strain evidence="4">TSC#15081-1352.22</strain>
    </source>
</reference>
<feature type="region of interest" description="Disordered" evidence="2">
    <location>
        <begin position="1105"/>
        <end position="1124"/>
    </location>
</feature>
<dbReference type="KEGG" id="dmo:Dmoj_GI10403"/>
<evidence type="ECO:0000313" key="7">
    <source>
        <dbReference type="Proteomes" id="UP000009192"/>
    </source>
</evidence>
<dbReference type="PROSITE" id="PS50235">
    <property type="entry name" value="USP_3"/>
    <property type="match status" value="1"/>
</dbReference>
<evidence type="ECO:0000313" key="4">
    <source>
        <dbReference type="EMBL" id="EDW16217.1"/>
    </source>
</evidence>
<dbReference type="EC" id="3.4.19.12" evidence="4 5"/>
<dbReference type="AlphaFoldDB" id="B4K5Y0"/>
<dbReference type="PANTHER" id="PTHR24006">
    <property type="entry name" value="UBIQUITIN CARBOXYL-TERMINAL HYDROLASE"/>
    <property type="match status" value="1"/>
</dbReference>
<dbReference type="OMA" id="MNTTCHG"/>
<dbReference type="EMBL" id="CH933806">
    <property type="protein sequence ID" value="KRG01997.1"/>
    <property type="molecule type" value="Genomic_DNA"/>
</dbReference>
<organism evidence="4 7">
    <name type="scientific">Drosophila mojavensis</name>
    <name type="common">Fruit fly</name>
    <dbReference type="NCBI Taxonomy" id="7230"/>
    <lineage>
        <taxon>Eukaryota</taxon>
        <taxon>Metazoa</taxon>
        <taxon>Ecdysozoa</taxon>
        <taxon>Arthropoda</taxon>
        <taxon>Hexapoda</taxon>
        <taxon>Insecta</taxon>
        <taxon>Pterygota</taxon>
        <taxon>Neoptera</taxon>
        <taxon>Endopterygota</taxon>
        <taxon>Diptera</taxon>
        <taxon>Brachycera</taxon>
        <taxon>Muscomorpha</taxon>
        <taxon>Ephydroidea</taxon>
        <taxon>Drosophilidae</taxon>
        <taxon>Drosophila</taxon>
    </lineage>
</organism>
<dbReference type="OrthoDB" id="10062454at2759"/>
<keyword evidence="7" id="KW-1185">Reference proteome</keyword>
<feature type="region of interest" description="Disordered" evidence="2">
    <location>
        <begin position="846"/>
        <end position="867"/>
    </location>
</feature>
<protein>
    <submittedName>
        <fullName evidence="4">Uncharacterized protein, isoform A</fullName>
        <ecNumber evidence="4 5">3.4.19.12</ecNumber>
    </submittedName>
    <submittedName>
        <fullName evidence="5">Uncharacterized protein, isoform B</fullName>
    </submittedName>
    <submittedName>
        <fullName evidence="6">Uncharacterized protein, isoform C</fullName>
    </submittedName>
</protein>
<name>B4K5Y0_DROMO</name>
<dbReference type="Pfam" id="PF00443">
    <property type="entry name" value="UCH"/>
    <property type="match status" value="1"/>
</dbReference>
<gene>
    <name evidence="4" type="primary">Dmoj\GI10403</name>
    <name evidence="4" type="ORF">Dmoj_GI10403</name>
</gene>
<sequence>MLEYEIYELKEEQVRLPPISSNNTTTNNKSPKTRQNTYILLKSNTLLKSKASTTSATTTESGEPSLPAPTCSVIYPEIQEYVDQVAQPQQTSHKDIEAVPKRKRTRRVYVAELSRCASLRSRQPAAVNLPPIPEKASSPSPTAQSSPTPTEAAEYHKYIKLEHFKPEFWNRIEEEPEPKVTGRKRRGGGGGVNVSGRNRKRRSKIETDSNFSAETAAAIAAAQIELDSNKPASRAFRKRKRSCNMSLYDRRYQTTTDEQRRVANGYASGGPGLRAGNSSVTGDNDSTELQSHQYYGPAGGSNSSGASSIPGSGLNGSGGTALNHVPTMGTLCNIGNTCYLNSVVYTLRFAPHFLHNLHHLIQDLNVVQQAIQRQQNAKSASLGRNVSGSGGAQLEHARSWSSKDLATTDPYNSTSNGSGSNAASSGSKKSTHQSVSEKLHDLYSSLHGNEMADSSEPYHADTLLHAIQDVNATFEGNQQQDAHEFLMCVLNCIRETNQSLIKAIGECPEVIANGYIANPDDTDTVDSMERSDVGNHALMSASGNGSIATSQNQSTTTTKTSFFSRKSKRKDEVKSSKATRLQSPLKDNSPTTAGGGIGTTHVASNSLFYLNTVDLSGAPAASAAAAAGANTTASAASTAPAKYSSDDEINTASLLKDKMRLEERIRELNINFFNSDFEGIVVLTTKCLSCETITRQKQGMLDISVPVPISGYDNAELQEKPSAYIQNSCITREYFRGDNKYSCNQCTGYTEAIRSISYEVLPRLLVIQLNRFSGGMEKVSTYVPTTFTLPCFCAKCCELSDANKLHVYKLYSVITHVGATLTVGHYIAYTCFLDLASDYVNCPKDRRNATSSAQQQQSAAPAAGNENAAPSNNGISSIASLPVSAAASALASSGTSLMKKMKFGRNKASSSGDMSKNVKQVNGFTSKTITNGIGKLSMNTTCQGINCCAMRLCCSQQASMAGSTTASNSDFSEESLQNGSNSNLSYGSSTNSCASYPTGYGSTGRGGVKANYTQGNSSEPIWYMCDDDKIKAMTQREFEELLSPTRKITITPYLLFYARFDLQPATPQKPSSSSTPPPPQPTSAVSASSAAAAAAAAAAVAVPAQQLPQSSWSNDNLQSGLHKI</sequence>
<feature type="compositionally biased region" description="Polar residues" evidence="2">
    <location>
        <begin position="576"/>
        <end position="592"/>
    </location>
</feature>
<feature type="compositionally biased region" description="Low complexity" evidence="2">
    <location>
        <begin position="1065"/>
        <end position="1074"/>
    </location>
</feature>
<feature type="compositionally biased region" description="Low complexity" evidence="2">
    <location>
        <begin position="412"/>
        <end position="428"/>
    </location>
</feature>
<feature type="compositionally biased region" description="Polar residues" evidence="2">
    <location>
        <begin position="377"/>
        <end position="387"/>
    </location>
</feature>
<dbReference type="InterPro" id="IPR018200">
    <property type="entry name" value="USP_CS"/>
</dbReference>
<feature type="region of interest" description="Disordered" evidence="2">
    <location>
        <begin position="1065"/>
        <end position="1088"/>
    </location>
</feature>
<feature type="region of interest" description="Disordered" evidence="2">
    <location>
        <begin position="122"/>
        <end position="151"/>
    </location>
</feature>
<feature type="compositionally biased region" description="Low complexity" evidence="2">
    <location>
        <begin position="49"/>
        <end position="59"/>
    </location>
</feature>
<feature type="compositionally biased region" description="Low complexity" evidence="2">
    <location>
        <begin position="300"/>
        <end position="312"/>
    </location>
</feature>
<dbReference type="HOGENOM" id="CLU_009792_0_0_1"/>
<feature type="compositionally biased region" description="Polar residues" evidence="2">
    <location>
        <begin position="276"/>
        <end position="293"/>
    </location>
</feature>
<dbReference type="InterPro" id="IPR001394">
    <property type="entry name" value="Peptidase_C19_UCH"/>
</dbReference>
<dbReference type="GO" id="GO:0016579">
    <property type="term" value="P:protein deubiquitination"/>
    <property type="evidence" value="ECO:0007669"/>
    <property type="project" value="InterPro"/>
</dbReference>
<reference evidence="4 7" key="1">
    <citation type="journal article" date="2007" name="Nature">
        <title>Evolution of genes and genomes on the Drosophila phylogeny.</title>
        <authorList>
            <consortium name="Drosophila 12 Genomes Consortium"/>
            <person name="Clark A.G."/>
            <person name="Eisen M.B."/>
            <person name="Smith D.R."/>
            <person name="Bergman C.M."/>
            <person name="Oliver B."/>
            <person name="Markow T.A."/>
            <person name="Kaufman T.C."/>
            <person name="Kellis M."/>
            <person name="Gelbart W."/>
            <person name="Iyer V.N."/>
            <person name="Pollard D.A."/>
            <person name="Sackton T.B."/>
            <person name="Larracuente A.M."/>
            <person name="Singh N.D."/>
            <person name="Abad J.P."/>
            <person name="Abt D.N."/>
            <person name="Adryan B."/>
            <person name="Aguade M."/>
            <person name="Akashi H."/>
            <person name="Anderson W.W."/>
            <person name="Aquadro C.F."/>
            <person name="Ardell D.H."/>
            <person name="Arguello R."/>
            <person name="Artieri C.G."/>
            <person name="Barbash D.A."/>
            <person name="Barker D."/>
            <person name="Barsanti P."/>
            <person name="Batterham P."/>
            <person name="Batzoglou S."/>
            <person name="Begun D."/>
            <person name="Bhutkar A."/>
            <person name="Blanco E."/>
            <person name="Bosak S.A."/>
            <person name="Bradley R.K."/>
            <person name="Brand A.D."/>
            <person name="Brent M.R."/>
            <person name="Brooks A.N."/>
            <person name="Brown R.H."/>
            <person name="Butlin R.K."/>
            <person name="Caggese C."/>
            <person name="Calvi B.R."/>
            <person name="Bernardo de Carvalho A."/>
            <person name="Caspi A."/>
            <person name="Castrezana S."/>
            <person name="Celniker S.E."/>
            <person name="Chang J.L."/>
            <person name="Chapple C."/>
            <person name="Chatterji S."/>
            <person name="Chinwalla A."/>
            <person name="Civetta A."/>
            <person name="Clifton S.W."/>
            <person name="Comeron J.M."/>
            <person name="Costello J.C."/>
            <person name="Coyne J.A."/>
            <person name="Daub J."/>
            <person name="David R.G."/>
            <person name="Delcher A.L."/>
            <person name="Delehaunty K."/>
            <person name="Do C.B."/>
            <person name="Ebling H."/>
            <person name="Edwards K."/>
            <person name="Eickbush T."/>
            <person name="Evans J.D."/>
            <person name="Filipski A."/>
            <person name="Findeiss S."/>
            <person name="Freyhult E."/>
            <person name="Fulton L."/>
            <person name="Fulton R."/>
            <person name="Garcia A.C."/>
            <person name="Gardiner A."/>
            <person name="Garfield D.A."/>
            <person name="Garvin B.E."/>
            <person name="Gibson G."/>
            <person name="Gilbert D."/>
            <person name="Gnerre S."/>
            <person name="Godfrey J."/>
            <person name="Good R."/>
            <person name="Gotea V."/>
            <person name="Gravely B."/>
            <person name="Greenberg A.J."/>
            <person name="Griffiths-Jones S."/>
            <person name="Gross S."/>
            <person name="Guigo R."/>
            <person name="Gustafson E.A."/>
            <person name="Haerty W."/>
            <person name="Hahn M.W."/>
            <person name="Halligan D.L."/>
            <person name="Halpern A.L."/>
            <person name="Halter G.M."/>
            <person name="Han M.V."/>
            <person name="Heger A."/>
            <person name="Hillier L."/>
            <person name="Hinrichs A.S."/>
            <person name="Holmes I."/>
            <person name="Hoskins R.A."/>
            <person name="Hubisz M.J."/>
            <person name="Hultmark D."/>
            <person name="Huntley M.A."/>
            <person name="Jaffe D.B."/>
            <person name="Jagadeeshan S."/>
            <person name="Jeck W.R."/>
            <person name="Johnson J."/>
            <person name="Jones C.D."/>
            <person name="Jordan W.C."/>
            <person name="Karpen G.H."/>
            <person name="Kataoka E."/>
            <person name="Keightley P.D."/>
            <person name="Kheradpour P."/>
            <person name="Kirkness E.F."/>
            <person name="Koerich L.B."/>
            <person name="Kristiansen K."/>
            <person name="Kudrna D."/>
            <person name="Kulathinal R.J."/>
            <person name="Kumar S."/>
            <person name="Kwok R."/>
            <person name="Lander E."/>
            <person name="Langley C.H."/>
            <person name="Lapoint R."/>
            <person name="Lazzaro B.P."/>
            <person name="Lee S.J."/>
            <person name="Levesque L."/>
            <person name="Li R."/>
            <person name="Lin C.F."/>
            <person name="Lin M.F."/>
            <person name="Lindblad-Toh K."/>
            <person name="Llopart A."/>
            <person name="Long M."/>
            <person name="Low L."/>
            <person name="Lozovsky E."/>
            <person name="Lu J."/>
            <person name="Luo M."/>
            <person name="Machado C.A."/>
            <person name="Makalowski W."/>
            <person name="Marzo M."/>
            <person name="Matsuda M."/>
            <person name="Matzkin L."/>
            <person name="McAllister B."/>
            <person name="McBride C.S."/>
            <person name="McKernan B."/>
            <person name="McKernan K."/>
            <person name="Mendez-Lago M."/>
            <person name="Minx P."/>
            <person name="Mollenhauer M.U."/>
            <person name="Montooth K."/>
            <person name="Mount S.M."/>
            <person name="Mu X."/>
            <person name="Myers E."/>
            <person name="Negre B."/>
            <person name="Newfeld S."/>
            <person name="Nielsen R."/>
            <person name="Noor M.A."/>
            <person name="O'Grady P."/>
            <person name="Pachter L."/>
            <person name="Papaceit M."/>
            <person name="Parisi M.J."/>
            <person name="Parisi M."/>
            <person name="Parts L."/>
            <person name="Pedersen J.S."/>
            <person name="Pesole G."/>
            <person name="Phillippy A.M."/>
            <person name="Ponting C.P."/>
            <person name="Pop M."/>
            <person name="Porcelli D."/>
            <person name="Powell J.R."/>
            <person name="Prohaska S."/>
            <person name="Pruitt K."/>
            <person name="Puig M."/>
            <person name="Quesneville H."/>
            <person name="Ram K.R."/>
            <person name="Rand D."/>
            <person name="Rasmussen M.D."/>
            <person name="Reed L.K."/>
            <person name="Reenan R."/>
            <person name="Reily A."/>
            <person name="Remington K.A."/>
            <person name="Rieger T.T."/>
            <person name="Ritchie M.G."/>
            <person name="Robin C."/>
            <person name="Rogers Y.H."/>
            <person name="Rohde C."/>
            <person name="Rozas J."/>
            <person name="Rubenfield M.J."/>
            <person name="Ruiz A."/>
            <person name="Russo S."/>
            <person name="Salzberg S.L."/>
            <person name="Sanchez-Gracia A."/>
            <person name="Saranga D.J."/>
            <person name="Sato H."/>
            <person name="Schaeffer S.W."/>
            <person name="Schatz M.C."/>
            <person name="Schlenke T."/>
            <person name="Schwartz R."/>
            <person name="Segarra C."/>
            <person name="Singh R.S."/>
            <person name="Sirot L."/>
            <person name="Sirota M."/>
            <person name="Sisneros N.B."/>
            <person name="Smith C.D."/>
            <person name="Smith T.F."/>
            <person name="Spieth J."/>
            <person name="Stage D.E."/>
            <person name="Stark A."/>
            <person name="Stephan W."/>
            <person name="Strausberg R.L."/>
            <person name="Strempel S."/>
            <person name="Sturgill D."/>
            <person name="Sutton G."/>
            <person name="Sutton G.G."/>
            <person name="Tao W."/>
            <person name="Teichmann S."/>
            <person name="Tobari Y.N."/>
            <person name="Tomimura Y."/>
            <person name="Tsolas J.M."/>
            <person name="Valente V.L."/>
            <person name="Venter E."/>
            <person name="Venter J.C."/>
            <person name="Vicario S."/>
            <person name="Vieira F.G."/>
            <person name="Vilella A.J."/>
            <person name="Villasante A."/>
            <person name="Walenz B."/>
            <person name="Wang J."/>
            <person name="Wasserman M."/>
            <person name="Watts T."/>
            <person name="Wilson D."/>
            <person name="Wilson R.K."/>
            <person name="Wing R.A."/>
            <person name="Wolfner M.F."/>
            <person name="Wong A."/>
            <person name="Wong G.K."/>
            <person name="Wu C.I."/>
            <person name="Wu G."/>
            <person name="Yamamoto D."/>
            <person name="Yang H.P."/>
            <person name="Yang S.P."/>
            <person name="Yorke J.A."/>
            <person name="Yoshida K."/>
            <person name="Zdobnov E."/>
            <person name="Zhang P."/>
            <person name="Zhang Y."/>
            <person name="Zimin A.V."/>
            <person name="Baldwin J."/>
            <person name="Abdouelleil A."/>
            <person name="Abdulkadir J."/>
            <person name="Abebe A."/>
            <person name="Abera B."/>
            <person name="Abreu J."/>
            <person name="Acer S.C."/>
            <person name="Aftuck L."/>
            <person name="Alexander A."/>
            <person name="An P."/>
            <person name="Anderson E."/>
            <person name="Anderson S."/>
            <person name="Arachi H."/>
            <person name="Azer M."/>
            <person name="Bachantsang P."/>
            <person name="Barry A."/>
            <person name="Bayul T."/>
            <person name="Berlin A."/>
            <person name="Bessette D."/>
            <person name="Bloom T."/>
            <person name="Blye J."/>
            <person name="Boguslavskiy L."/>
            <person name="Bonnet C."/>
            <person name="Boukhgalter B."/>
            <person name="Bourzgui I."/>
            <person name="Brown A."/>
            <person name="Cahill P."/>
            <person name="Channer S."/>
            <person name="Cheshatsang Y."/>
            <person name="Chuda L."/>
            <person name="Citroen M."/>
            <person name="Collymore A."/>
            <person name="Cooke P."/>
            <person name="Costello M."/>
            <person name="D'Aco K."/>
            <person name="Daza R."/>
            <person name="De Haan G."/>
            <person name="DeGray S."/>
            <person name="DeMaso C."/>
            <person name="Dhargay N."/>
            <person name="Dooley K."/>
            <person name="Dooley E."/>
            <person name="Doricent M."/>
            <person name="Dorje P."/>
            <person name="Dorjee K."/>
            <person name="Dupes A."/>
            <person name="Elong R."/>
            <person name="Falk J."/>
            <person name="Farina A."/>
            <person name="Faro S."/>
            <person name="Ferguson D."/>
            <person name="Fisher S."/>
            <person name="Foley C.D."/>
            <person name="Franke A."/>
            <person name="Friedrich D."/>
            <person name="Gadbois L."/>
            <person name="Gearin G."/>
            <person name="Gearin C.R."/>
            <person name="Giannoukos G."/>
            <person name="Goode T."/>
            <person name="Graham J."/>
            <person name="Grandbois E."/>
            <person name="Grewal S."/>
            <person name="Gyaltsen K."/>
            <person name="Hafez N."/>
            <person name="Hagos B."/>
            <person name="Hall J."/>
            <person name="Henson C."/>
            <person name="Hollinger A."/>
            <person name="Honan T."/>
            <person name="Huard M.D."/>
            <person name="Hughes L."/>
            <person name="Hurhula B."/>
            <person name="Husby M.E."/>
            <person name="Kamat A."/>
            <person name="Kanga B."/>
            <person name="Kashin S."/>
            <person name="Khazanovich D."/>
            <person name="Kisner P."/>
            <person name="Lance K."/>
            <person name="Lara M."/>
            <person name="Lee W."/>
            <person name="Lennon N."/>
            <person name="Letendre F."/>
            <person name="LeVine R."/>
            <person name="Lipovsky A."/>
            <person name="Liu X."/>
            <person name="Liu J."/>
            <person name="Liu S."/>
            <person name="Lokyitsang T."/>
            <person name="Lokyitsang Y."/>
            <person name="Lubonja R."/>
            <person name="Lui A."/>
            <person name="MacDonald P."/>
            <person name="Magnisalis V."/>
            <person name="Maru K."/>
            <person name="Matthews C."/>
            <person name="McCusker W."/>
            <person name="McDonough S."/>
            <person name="Mehta T."/>
            <person name="Meldrim J."/>
            <person name="Meneus L."/>
            <person name="Mihai O."/>
            <person name="Mihalev A."/>
            <person name="Mihova T."/>
            <person name="Mittelman R."/>
            <person name="Mlenga V."/>
            <person name="Montmayeur A."/>
            <person name="Mulrain L."/>
            <person name="Navidi A."/>
            <person name="Naylor J."/>
            <person name="Negash T."/>
            <person name="Nguyen T."/>
            <person name="Nguyen N."/>
            <person name="Nicol R."/>
            <person name="Norbu C."/>
            <person name="Norbu N."/>
            <person name="Novod N."/>
            <person name="O'Neill B."/>
            <person name="Osman S."/>
            <person name="Markiewicz E."/>
            <person name="Oyono O.L."/>
            <person name="Patti C."/>
            <person name="Phunkhang P."/>
            <person name="Pierre F."/>
            <person name="Priest M."/>
            <person name="Raghuraman S."/>
            <person name="Rege F."/>
            <person name="Reyes R."/>
            <person name="Rise C."/>
            <person name="Rogov P."/>
            <person name="Ross K."/>
            <person name="Ryan E."/>
            <person name="Settipalli S."/>
            <person name="Shea T."/>
            <person name="Sherpa N."/>
            <person name="Shi L."/>
            <person name="Shih D."/>
            <person name="Sparrow T."/>
            <person name="Spaulding J."/>
            <person name="Stalker J."/>
            <person name="Stange-Thomann N."/>
            <person name="Stavropoulos S."/>
            <person name="Stone C."/>
            <person name="Strader C."/>
            <person name="Tesfaye S."/>
            <person name="Thomson T."/>
            <person name="Thoulutsang Y."/>
            <person name="Thoulutsang D."/>
            <person name="Topham K."/>
            <person name="Topping I."/>
            <person name="Tsamla T."/>
            <person name="Vassiliev H."/>
            <person name="Vo A."/>
            <person name="Wangchuk T."/>
            <person name="Wangdi T."/>
            <person name="Weiand M."/>
            <person name="Wilkinson J."/>
            <person name="Wilson A."/>
            <person name="Yadav S."/>
            <person name="Young G."/>
            <person name="Yu Q."/>
            <person name="Zembek L."/>
            <person name="Zhong D."/>
            <person name="Zimmer A."/>
            <person name="Zwirko Z."/>
            <person name="Jaffe D.B."/>
            <person name="Alvarez P."/>
            <person name="Brockman W."/>
            <person name="Butler J."/>
            <person name="Chin C."/>
            <person name="Gnerre S."/>
            <person name="Grabherr M."/>
            <person name="Kleber M."/>
            <person name="Mauceli E."/>
            <person name="MacCallum I."/>
        </authorList>
    </citation>
    <scope>NUCLEOTIDE SEQUENCE [LARGE SCALE GENOMIC DNA]</scope>
    <source>
        <strain evidence="4">TSC#15081-1352.22</strain>
        <strain evidence="7">Tucson 15081-1352.22</strain>
    </source>
</reference>
<dbReference type="PANTHER" id="PTHR24006:SF905">
    <property type="entry name" value="UBIQUITIN CARBOXYL-TERMINAL HYDROLASE 1"/>
    <property type="match status" value="1"/>
</dbReference>
<dbReference type="Proteomes" id="UP000009192">
    <property type="component" value="Unassembled WGS sequence"/>
</dbReference>
<feature type="compositionally biased region" description="Polar residues" evidence="2">
    <location>
        <begin position="541"/>
        <end position="553"/>
    </location>
</feature>
<dbReference type="FunCoup" id="B4K5Y0">
    <property type="interactions" value="1741"/>
</dbReference>
<accession>B4K5Y0</accession>
<proteinExistence type="inferred from homology"/>
<keyword evidence="4" id="KW-0378">Hydrolase</keyword>
<evidence type="ECO:0000313" key="6">
    <source>
        <dbReference type="EMBL" id="KRG01997.1"/>
    </source>
</evidence>
<dbReference type="EMBL" id="CH933806">
    <property type="protein sequence ID" value="KRG01996.1"/>
    <property type="molecule type" value="Genomic_DNA"/>
</dbReference>
<feature type="compositionally biased region" description="Low complexity" evidence="2">
    <location>
        <begin position="554"/>
        <end position="564"/>
    </location>
</feature>
<dbReference type="GO" id="GO:0004843">
    <property type="term" value="F:cysteine-type deubiquitinase activity"/>
    <property type="evidence" value="ECO:0007669"/>
    <property type="project" value="UniProtKB-EC"/>
</dbReference>
<feature type="region of interest" description="Disordered" evidence="2">
    <location>
        <begin position="377"/>
        <end position="437"/>
    </location>
</feature>
<reference evidence="4" key="3">
    <citation type="submission" date="2008-06" db="EMBL/GenBank/DDBJ databases">
        <authorList>
            <consortium name="FlyBase"/>
        </authorList>
    </citation>
    <scope>NUCLEOTIDE SEQUENCE</scope>
    <source>
        <strain evidence="4">TSC#15081-1352.22</strain>
    </source>
</reference>
<evidence type="ECO:0000256" key="1">
    <source>
        <dbReference type="ARBA" id="ARBA00009085"/>
    </source>
</evidence>
<dbReference type="GO" id="GO:0005634">
    <property type="term" value="C:nucleus"/>
    <property type="evidence" value="ECO:0007669"/>
    <property type="project" value="TreeGrafter"/>
</dbReference>
<dbReference type="eggNOG" id="KOG1864">
    <property type="taxonomic scope" value="Eukaryota"/>
</dbReference>
<evidence type="ECO:0000259" key="3">
    <source>
        <dbReference type="PROSITE" id="PS50235"/>
    </source>
</evidence>
<feature type="compositionally biased region" description="Low complexity" evidence="2">
    <location>
        <begin position="974"/>
        <end position="986"/>
    </location>
</feature>
<dbReference type="EMBL" id="CH933806">
    <property type="protein sequence ID" value="EDW16217.1"/>
    <property type="molecule type" value="Genomic_DNA"/>
</dbReference>
<dbReference type="Gene3D" id="3.90.70.10">
    <property type="entry name" value="Cysteine proteinases"/>
    <property type="match status" value="1"/>
</dbReference>
<feature type="region of interest" description="Disordered" evidence="2">
    <location>
        <begin position="262"/>
        <end position="313"/>
    </location>
</feature>
<feature type="region of interest" description="Disordered" evidence="2">
    <location>
        <begin position="536"/>
        <end position="597"/>
    </location>
</feature>
<feature type="region of interest" description="Disordered" evidence="2">
    <location>
        <begin position="176"/>
        <end position="206"/>
    </location>
</feature>
<dbReference type="GO" id="GO:0005829">
    <property type="term" value="C:cytosol"/>
    <property type="evidence" value="ECO:0007669"/>
    <property type="project" value="TreeGrafter"/>
</dbReference>
<evidence type="ECO:0000256" key="2">
    <source>
        <dbReference type="SAM" id="MobiDB-lite"/>
    </source>
</evidence>